<evidence type="ECO:0000313" key="1">
    <source>
        <dbReference type="EMBL" id="KAA1253360.1"/>
    </source>
</evidence>
<accession>A0A5Q6PF83</accession>
<dbReference type="EMBL" id="VUAA01000022">
    <property type="protein sequence ID" value="KAA1253360.1"/>
    <property type="molecule type" value="Genomic_DNA"/>
</dbReference>
<proteinExistence type="predicted"/>
<dbReference type="Proteomes" id="UP000323225">
    <property type="component" value="Unassembled WGS sequence"/>
</dbReference>
<evidence type="ECO:0000313" key="2">
    <source>
        <dbReference type="Proteomes" id="UP000323225"/>
    </source>
</evidence>
<organism evidence="1 2">
    <name type="scientific">Vibrio cholerae</name>
    <dbReference type="NCBI Taxonomy" id="666"/>
    <lineage>
        <taxon>Bacteria</taxon>
        <taxon>Pseudomonadati</taxon>
        <taxon>Pseudomonadota</taxon>
        <taxon>Gammaproteobacteria</taxon>
        <taxon>Vibrionales</taxon>
        <taxon>Vibrionaceae</taxon>
        <taxon>Vibrio</taxon>
    </lineage>
</organism>
<reference evidence="1 2" key="1">
    <citation type="submission" date="2019-09" db="EMBL/GenBank/DDBJ databases">
        <authorList>
            <person name="Kritzky A."/>
            <person name="Schelkanova E.Y."/>
            <person name="Alkhova Z.V."/>
            <person name="Smirnova N.I."/>
        </authorList>
    </citation>
    <scope>NUCLEOTIDE SEQUENCE [LARGE SCALE GENOMIC DNA]</scope>
    <source>
        <strain evidence="1 2">M1526</strain>
    </source>
</reference>
<dbReference type="AlphaFoldDB" id="A0A5Q6PF83"/>
<gene>
    <name evidence="1" type="ORF">F0M16_17660</name>
</gene>
<name>A0A5Q6PF83_VIBCL</name>
<comment type="caution">
    <text evidence="1">The sequence shown here is derived from an EMBL/GenBank/DDBJ whole genome shotgun (WGS) entry which is preliminary data.</text>
</comment>
<sequence>MSIEFSSITVKELFEVANTAFSEIEMFGEVNSTIASNPRVYGGCSYGDRQQTWQAMPITGVSVVSIDTTGYSASGFKVASGETDFEKVVLLNEDMSCDIDDAFLLSDLLIELEKLIESDKGDLKVAYCSDYGDHINTAQIHGVFVESIGEAQMSESDYSDSGWAIITDHEEDHDDKELMSVYTLG</sequence>
<protein>
    <submittedName>
        <fullName evidence="1">Uncharacterized protein</fullName>
    </submittedName>
</protein>